<feature type="region of interest" description="Disordered" evidence="5">
    <location>
        <begin position="1806"/>
        <end position="1836"/>
    </location>
</feature>
<evidence type="ECO:0000256" key="3">
    <source>
        <dbReference type="PROSITE-ProRule" id="PRU00023"/>
    </source>
</evidence>
<evidence type="ECO:0008006" key="8">
    <source>
        <dbReference type="Google" id="ProtNLM"/>
    </source>
</evidence>
<evidence type="ECO:0000313" key="7">
    <source>
        <dbReference type="Proteomes" id="UP000559256"/>
    </source>
</evidence>
<dbReference type="Gene3D" id="1.25.40.20">
    <property type="entry name" value="Ankyrin repeat-containing domain"/>
    <property type="match status" value="3"/>
</dbReference>
<sequence length="1853" mass="207180">MPQTPEAQAFIHRITSLPKDPGVSLHEVLQPSIDDEAELRRLWATDKLNARLQNPYVGLVDVFDAPVDIRTTRARIVPEKNSNDVSSGDEDSKYVMPLADAERRKEGEPCMVTDLEEFKKNWSVFSEGSLSQLMDWNNVIAAGGSVLACLTPLPSEAKVSKRAMRKYYHSTAYPTSDVDLFLYGMSPEEAEKKIVTIYEAVRDSVPWDVTCVRTKHTVSIYSQYPYRSVQIVLRLYSSPAEILAGFDIDAPCLMFDGSRVLANPRAIVALMRQCNTTDMTRRSPSYEVRLAKYAARGFEVYVSTLDRTKVDPTIYERSINRIYGLARLLVLEKLKDGDSRVRFLEARRNLRGRPNASSRYYRRKKKYKGDLKGDMDIGGLEMNDYDVVSLHIPYGPGWDARRIEKLVYQTDLGINSIFNPKNKGRRLHRHPAFFGTVQECMDDCCEVALKHCPQPIDADERKLQEEEDKQYIRGRISFVEEDPGRQSMSGSFNPIDDQEWSEQVYVGPTPQFFSEIVSGNRDAVKAMIQADLEARAALQAANPDPEAEVKDENAPADIVNKRDIVGRMPLHVAVLSKQQVIACDLIDAGARISSRLADGRTALHLAAELGLGDVIKKLLAKSKANEEERDGKLGGRQDEDAIMKDVKERPSSEDDWTSDDNGVVSFDEDEEMKDADEDEAEEEDEDGDDEDEDEKASPKKKAAEPPETPAPESGALPEDEEGEPDILDINAPDWDFCFTPLAYAIVFSTLPIIDLLIAAGADCNLVTTGQTGPAAAPLMLTSYRADRDGNEDTAVEIAKRLVEGGAISSAANDSVQTIFHTLILAGKTRLVEILLKVDPKAAAVINLPTINYISHVFPIVSALSKTDYEMVALLLAYGAKLVFDPEDIAKALDIAKQQQRHYYSQDSDPLTQAVTPVEVALATHTELVQLVVSLGGTINRGTLSSLGRYVSPQNRRSLLDWCQYGIAVINKQLREEEEKLKEKGEDHSEDTSLFGWKAAAAKMQRGWTHETRIQDEKRLAQQKKQKKQDEDQRRKRLALKGFFADVERLLVSKGAKTYNEVYPDSEHKSTASLIEVNASGYPSMSTTSTSTIKTKYYQLSSNYSRSAVHMHLNDKYDELYEAAYTGNNEVVQRLCLPTEGMATESPPLQITVQLAHPTSEYVNTGITPLAAAIEGRRWKTAQLIFSIAAAQYKPEDNGEKFKINDISFDDDDDDNGSVGSDDSDNTVEGRQQISFVDVANRRSAVQCNVAPELLLKSSIAWIDKKGFQCQDNFLPKAVKSGDFEAFVNIANIYKLADPPLKIDENNLLDAILSSNNVEMLDEYIRRTGKEISVKLPSVDEAGETAHAVTDSTKLYLGLNVHGKKRKDLATRNDPNAMRSLDESRTPLLWNAINHGALDIIDYLGTSRPYEAYKCYAMCNSDELAITLRRRTDLEKLLPGLLGWSINAVGESPLSAAIMAGDLPTVKRLYGKEPKLMASAMKQRIKFVRYDPLLLAAACSQTDKDMIDFVLANGGSPLDTEPEDGFNIYHLLAINSNIDVMRHLLQKFPRELSETLLVQQTRKKTRTPLHIAVRKRCKTMVALLLDFVKLNPELERRILMARDAIGDLPLHSAVICGFAVITQLLIDRSPVEALHAENGVGNTPLEIVLLKDNDHKKTRIMPTSNVSTCHDYHFSPDPEPDRFRLDHLEKKVPGLRKTIAVLKEDGKLSDSNMAEELAKFARHMETKLTAAKAEAEKSGKEKTDEKEEKEEDKFDWYNGSWEDKFDCYNGWDGTLKAVREAVTARPALRGLVHVSDVQKSVARDLETAAQAPTDSYSYHRRQKDEEGLEAEEKEEDELKRTSAIFTLIMALDDD</sequence>
<feature type="region of interest" description="Disordered" evidence="5">
    <location>
        <begin position="623"/>
        <end position="728"/>
    </location>
</feature>
<evidence type="ECO:0000256" key="4">
    <source>
        <dbReference type="SAM" id="Coils"/>
    </source>
</evidence>
<evidence type="ECO:0000256" key="2">
    <source>
        <dbReference type="ARBA" id="ARBA00023043"/>
    </source>
</evidence>
<feature type="compositionally biased region" description="Acidic residues" evidence="5">
    <location>
        <begin position="717"/>
        <end position="726"/>
    </location>
</feature>
<keyword evidence="7" id="KW-1185">Reference proteome</keyword>
<proteinExistence type="predicted"/>
<dbReference type="SUPFAM" id="SSF48403">
    <property type="entry name" value="Ankyrin repeat"/>
    <property type="match status" value="2"/>
</dbReference>
<keyword evidence="2 3" id="KW-0040">ANK repeat</keyword>
<evidence type="ECO:0000256" key="5">
    <source>
        <dbReference type="SAM" id="MobiDB-lite"/>
    </source>
</evidence>
<feature type="compositionally biased region" description="Acidic residues" evidence="5">
    <location>
        <begin position="666"/>
        <end position="694"/>
    </location>
</feature>
<gene>
    <name evidence="6" type="ORF">D9758_002712</name>
</gene>
<keyword evidence="1" id="KW-0677">Repeat</keyword>
<dbReference type="Pfam" id="PF12796">
    <property type="entry name" value="Ank_2"/>
    <property type="match status" value="1"/>
</dbReference>
<feature type="compositionally biased region" description="Basic and acidic residues" evidence="5">
    <location>
        <begin position="695"/>
        <end position="704"/>
    </location>
</feature>
<evidence type="ECO:0000313" key="6">
    <source>
        <dbReference type="EMBL" id="KAF5369280.1"/>
    </source>
</evidence>
<protein>
    <recommendedName>
        <fullName evidence="8">Ankyrin repeat protein</fullName>
    </recommendedName>
</protein>
<feature type="repeat" description="ANK" evidence="3">
    <location>
        <begin position="598"/>
        <end position="631"/>
    </location>
</feature>
<feature type="compositionally biased region" description="Acidic residues" evidence="5">
    <location>
        <begin position="1207"/>
        <end position="1225"/>
    </location>
</feature>
<dbReference type="SMART" id="SM00248">
    <property type="entry name" value="ANK"/>
    <property type="match status" value="12"/>
</dbReference>
<feature type="coiled-coil region" evidence="4">
    <location>
        <begin position="966"/>
        <end position="1040"/>
    </location>
</feature>
<dbReference type="EMBL" id="JAACJM010000013">
    <property type="protein sequence ID" value="KAF5369280.1"/>
    <property type="molecule type" value="Genomic_DNA"/>
</dbReference>
<keyword evidence="4" id="KW-0175">Coiled coil</keyword>
<dbReference type="PANTHER" id="PTHR24198:SF165">
    <property type="entry name" value="ANKYRIN REPEAT-CONTAINING PROTEIN-RELATED"/>
    <property type="match status" value="1"/>
</dbReference>
<comment type="caution">
    <text evidence="6">The sequence shown here is derived from an EMBL/GenBank/DDBJ whole genome shotgun (WGS) entry which is preliminary data.</text>
</comment>
<feature type="compositionally biased region" description="Acidic residues" evidence="5">
    <location>
        <begin position="1825"/>
        <end position="1834"/>
    </location>
</feature>
<dbReference type="InterPro" id="IPR002110">
    <property type="entry name" value="Ankyrin_rpt"/>
</dbReference>
<dbReference type="PROSITE" id="PS50297">
    <property type="entry name" value="ANK_REP_REGION"/>
    <property type="match status" value="1"/>
</dbReference>
<dbReference type="PROSITE" id="PS50088">
    <property type="entry name" value="ANK_REPEAT"/>
    <property type="match status" value="1"/>
</dbReference>
<feature type="region of interest" description="Disordered" evidence="5">
    <location>
        <begin position="1201"/>
        <end position="1226"/>
    </location>
</feature>
<feature type="compositionally biased region" description="Basic and acidic residues" evidence="5">
    <location>
        <begin position="1732"/>
        <end position="1750"/>
    </location>
</feature>
<evidence type="ECO:0000256" key="1">
    <source>
        <dbReference type="ARBA" id="ARBA00022737"/>
    </source>
</evidence>
<dbReference type="Proteomes" id="UP000559256">
    <property type="component" value="Unassembled WGS sequence"/>
</dbReference>
<dbReference type="Pfam" id="PF00023">
    <property type="entry name" value="Ank"/>
    <property type="match status" value="1"/>
</dbReference>
<feature type="compositionally biased region" description="Basic and acidic residues" evidence="5">
    <location>
        <begin position="623"/>
        <end position="652"/>
    </location>
</feature>
<dbReference type="InterPro" id="IPR036770">
    <property type="entry name" value="Ankyrin_rpt-contain_sf"/>
</dbReference>
<reference evidence="6 7" key="1">
    <citation type="journal article" date="2020" name="ISME J.">
        <title>Uncovering the hidden diversity of litter-decomposition mechanisms in mushroom-forming fungi.</title>
        <authorList>
            <person name="Floudas D."/>
            <person name="Bentzer J."/>
            <person name="Ahren D."/>
            <person name="Johansson T."/>
            <person name="Persson P."/>
            <person name="Tunlid A."/>
        </authorList>
    </citation>
    <scope>NUCLEOTIDE SEQUENCE [LARGE SCALE GENOMIC DNA]</scope>
    <source>
        <strain evidence="6 7">CBS 291.85</strain>
    </source>
</reference>
<feature type="region of interest" description="Disordered" evidence="5">
    <location>
        <begin position="1729"/>
        <end position="1750"/>
    </location>
</feature>
<organism evidence="6 7">
    <name type="scientific">Tetrapyrgos nigripes</name>
    <dbReference type="NCBI Taxonomy" id="182062"/>
    <lineage>
        <taxon>Eukaryota</taxon>
        <taxon>Fungi</taxon>
        <taxon>Dikarya</taxon>
        <taxon>Basidiomycota</taxon>
        <taxon>Agaricomycotina</taxon>
        <taxon>Agaricomycetes</taxon>
        <taxon>Agaricomycetidae</taxon>
        <taxon>Agaricales</taxon>
        <taxon>Marasmiineae</taxon>
        <taxon>Marasmiaceae</taxon>
        <taxon>Tetrapyrgos</taxon>
    </lineage>
</organism>
<name>A0A8H5GQZ5_9AGAR</name>
<accession>A0A8H5GQZ5</accession>
<dbReference type="PANTHER" id="PTHR24198">
    <property type="entry name" value="ANKYRIN REPEAT AND PROTEIN KINASE DOMAIN-CONTAINING PROTEIN"/>
    <property type="match status" value="1"/>
</dbReference>
<dbReference type="OrthoDB" id="539213at2759"/>